<dbReference type="AlphaFoldDB" id="A0A0F9F9E5"/>
<protein>
    <submittedName>
        <fullName evidence="1">Uncharacterized protein</fullName>
    </submittedName>
</protein>
<sequence length="94" mass="10040">MVNFPQSFDDNDSLFLAVNNLRTTLTIDMSDSDTTATVVTTAGFPPTGYISILTGNDILDTEAITYNGTTATTFLNLNRGTDGTSAFSTCPEIM</sequence>
<accession>A0A0F9F9E5</accession>
<name>A0A0F9F9E5_9ZZZZ</name>
<dbReference type="EMBL" id="LAZR01033565">
    <property type="protein sequence ID" value="KKL47727.1"/>
    <property type="molecule type" value="Genomic_DNA"/>
</dbReference>
<comment type="caution">
    <text evidence="1">The sequence shown here is derived from an EMBL/GenBank/DDBJ whole genome shotgun (WGS) entry which is preliminary data.</text>
</comment>
<organism evidence="1">
    <name type="scientific">marine sediment metagenome</name>
    <dbReference type="NCBI Taxonomy" id="412755"/>
    <lineage>
        <taxon>unclassified sequences</taxon>
        <taxon>metagenomes</taxon>
        <taxon>ecological metagenomes</taxon>
    </lineage>
</organism>
<gene>
    <name evidence="1" type="ORF">LCGC14_2332640</name>
</gene>
<proteinExistence type="predicted"/>
<reference evidence="1" key="1">
    <citation type="journal article" date="2015" name="Nature">
        <title>Complex archaea that bridge the gap between prokaryotes and eukaryotes.</title>
        <authorList>
            <person name="Spang A."/>
            <person name="Saw J.H."/>
            <person name="Jorgensen S.L."/>
            <person name="Zaremba-Niedzwiedzka K."/>
            <person name="Martijn J."/>
            <person name="Lind A.E."/>
            <person name="van Eijk R."/>
            <person name="Schleper C."/>
            <person name="Guy L."/>
            <person name="Ettema T.J."/>
        </authorList>
    </citation>
    <scope>NUCLEOTIDE SEQUENCE</scope>
</reference>
<evidence type="ECO:0000313" key="1">
    <source>
        <dbReference type="EMBL" id="KKL47727.1"/>
    </source>
</evidence>